<dbReference type="EMBL" id="JAGIOB010000001">
    <property type="protein sequence ID" value="MBP2417478.1"/>
    <property type="molecule type" value="Genomic_DNA"/>
</dbReference>
<evidence type="ECO:0000256" key="2">
    <source>
        <dbReference type="ARBA" id="ARBA00023295"/>
    </source>
</evidence>
<evidence type="ECO:0000259" key="3">
    <source>
        <dbReference type="SMART" id="SM00642"/>
    </source>
</evidence>
<evidence type="ECO:0000313" key="5">
    <source>
        <dbReference type="Proteomes" id="UP000758168"/>
    </source>
</evidence>
<sequence length="432" mass="47808">MSAWVEHVIWWQVYPLGFVGADKELAGSHPGPHQLARLHGWLDHLVALGANGLALGPVFESRTHGYDTTDYHRVDPRLGDEGDLDALVAACRERGVRVLLDGVFNHAGRDFPPVRAALEGGEGSEAGRWIRWSDGHPWYFEGHDQLVALDHGSVEVQDHVVDVMTHWLERGVDGWRLDAAYAVPPEFWAAVLPRVRERFPDAWFVGEMIHGDYQDYVHRSGLDSVTQYELWKAVWSSLKERNLFELDWTLGRHRDLVAQLLPLTFLGNHDVTRIATQVADPRHVAHAVALLFFLPGVPSVYYGDEYGLRAVKEDRAGGDDAIRPEMPGAPSEVADADAETWSVYQRMIGLRRRHPWLTRARTATSGVANEQLLVHAWPDGGPDEEAGARLTLALNLGDAPFPLPDGAAAVLEAGDPVQDGAVAPHSWAVVEG</sequence>
<evidence type="ECO:0000313" key="4">
    <source>
        <dbReference type="EMBL" id="MBP2417478.1"/>
    </source>
</evidence>
<protein>
    <submittedName>
        <fullName evidence="4">Glycosidase</fullName>
    </submittedName>
</protein>
<proteinExistence type="predicted"/>
<comment type="caution">
    <text evidence="4">The sequence shown here is derived from an EMBL/GenBank/DDBJ whole genome shotgun (WGS) entry which is preliminary data.</text>
</comment>
<dbReference type="PANTHER" id="PTHR10357:SF210">
    <property type="entry name" value="MALTODEXTRIN GLUCOSIDASE"/>
    <property type="match status" value="1"/>
</dbReference>
<keyword evidence="5" id="KW-1185">Reference proteome</keyword>
<dbReference type="InterPro" id="IPR017853">
    <property type="entry name" value="GH"/>
</dbReference>
<organism evidence="4 5">
    <name type="scientific">Microlunatus capsulatus</name>
    <dbReference type="NCBI Taxonomy" id="99117"/>
    <lineage>
        <taxon>Bacteria</taxon>
        <taxon>Bacillati</taxon>
        <taxon>Actinomycetota</taxon>
        <taxon>Actinomycetes</taxon>
        <taxon>Propionibacteriales</taxon>
        <taxon>Propionibacteriaceae</taxon>
        <taxon>Microlunatus</taxon>
    </lineage>
</organism>
<reference evidence="4 5" key="1">
    <citation type="submission" date="2021-03" db="EMBL/GenBank/DDBJ databases">
        <title>Sequencing the genomes of 1000 actinobacteria strains.</title>
        <authorList>
            <person name="Klenk H.-P."/>
        </authorList>
    </citation>
    <scope>NUCLEOTIDE SEQUENCE [LARGE SCALE GENOMIC DNA]</scope>
    <source>
        <strain evidence="4 5">DSM 12936</strain>
    </source>
</reference>
<dbReference type="GO" id="GO:0016798">
    <property type="term" value="F:hydrolase activity, acting on glycosyl bonds"/>
    <property type="evidence" value="ECO:0007669"/>
    <property type="project" value="UniProtKB-KW"/>
</dbReference>
<dbReference type="SMART" id="SM00642">
    <property type="entry name" value="Aamy"/>
    <property type="match status" value="1"/>
</dbReference>
<accession>A0ABS4ZB91</accession>
<name>A0ABS4ZB91_9ACTN</name>
<dbReference type="Gene3D" id="3.20.20.80">
    <property type="entry name" value="Glycosidases"/>
    <property type="match status" value="1"/>
</dbReference>
<keyword evidence="2 4" id="KW-0326">Glycosidase</keyword>
<feature type="domain" description="Glycosyl hydrolase family 13 catalytic" evidence="3">
    <location>
        <begin position="12"/>
        <end position="351"/>
    </location>
</feature>
<dbReference type="PANTHER" id="PTHR10357">
    <property type="entry name" value="ALPHA-AMYLASE FAMILY MEMBER"/>
    <property type="match status" value="1"/>
</dbReference>
<dbReference type="SUPFAM" id="SSF51445">
    <property type="entry name" value="(Trans)glycosidases"/>
    <property type="match status" value="1"/>
</dbReference>
<evidence type="ECO:0000256" key="1">
    <source>
        <dbReference type="ARBA" id="ARBA00022801"/>
    </source>
</evidence>
<dbReference type="RefSeq" id="WP_210056067.1">
    <property type="nucleotide sequence ID" value="NZ_BAAAMH010000003.1"/>
</dbReference>
<dbReference type="CDD" id="cd11354">
    <property type="entry name" value="AmyAc_bac_CMD_like"/>
    <property type="match status" value="1"/>
</dbReference>
<keyword evidence="1" id="KW-0378">Hydrolase</keyword>
<dbReference type="Pfam" id="PF00128">
    <property type="entry name" value="Alpha-amylase"/>
    <property type="match status" value="1"/>
</dbReference>
<dbReference type="InterPro" id="IPR006047">
    <property type="entry name" value="GH13_cat_dom"/>
</dbReference>
<gene>
    <name evidence="4" type="ORF">JOF54_002400</name>
</gene>
<dbReference type="Proteomes" id="UP000758168">
    <property type="component" value="Unassembled WGS sequence"/>
</dbReference>